<evidence type="ECO:0000256" key="1">
    <source>
        <dbReference type="ARBA" id="ARBA00001946"/>
    </source>
</evidence>
<dbReference type="Gene3D" id="3.90.79.10">
    <property type="entry name" value="Nucleoside Triphosphate Pyrophosphohydrolase"/>
    <property type="match status" value="1"/>
</dbReference>
<dbReference type="Proteomes" id="UP000489190">
    <property type="component" value="Unassembled WGS sequence"/>
</dbReference>
<evidence type="ECO:0000256" key="2">
    <source>
        <dbReference type="ARBA" id="ARBA00022801"/>
    </source>
</evidence>
<gene>
    <name evidence="4" type="ORF">GHO39_02580</name>
</gene>
<dbReference type="SUPFAM" id="SSF55811">
    <property type="entry name" value="Nudix"/>
    <property type="match status" value="1"/>
</dbReference>
<comment type="caution">
    <text evidence="4">The sequence shown here is derived from an EMBL/GenBank/DDBJ whole genome shotgun (WGS) entry which is preliminary data.</text>
</comment>
<dbReference type="InterPro" id="IPR000086">
    <property type="entry name" value="NUDIX_hydrolase_dom"/>
</dbReference>
<dbReference type="InterPro" id="IPR015797">
    <property type="entry name" value="NUDIX_hydrolase-like_dom_sf"/>
</dbReference>
<dbReference type="PROSITE" id="PS00893">
    <property type="entry name" value="NUDIX_BOX"/>
    <property type="match status" value="1"/>
</dbReference>
<dbReference type="AlphaFoldDB" id="A0A7X1XB10"/>
<dbReference type="InterPro" id="IPR020084">
    <property type="entry name" value="NUDIX_hydrolase_CS"/>
</dbReference>
<dbReference type="EMBL" id="WIWI01000005">
    <property type="protein sequence ID" value="MQT88048.1"/>
    <property type="molecule type" value="Genomic_DNA"/>
</dbReference>
<dbReference type="GO" id="GO:0016787">
    <property type="term" value="F:hydrolase activity"/>
    <property type="evidence" value="ECO:0007669"/>
    <property type="project" value="UniProtKB-KW"/>
</dbReference>
<dbReference type="RefSeq" id="WP_153326597.1">
    <property type="nucleotide sequence ID" value="NZ_WIWI01000005.1"/>
</dbReference>
<feature type="domain" description="Nudix hydrolase" evidence="3">
    <location>
        <begin position="5"/>
        <end position="121"/>
    </location>
</feature>
<keyword evidence="2" id="KW-0378">Hydrolase</keyword>
<sequence>MSQAKEMHSTVIYLQNAKILFVRKDAPEWSLPGGKIEQMEQPLEAARRELREETTLTLEGEQLLGHFAFKSEEHLYRMPVIASIRPIPSDEIVECRWFTLEELQQVAVKPTNVKLLNRIGQLFHE</sequence>
<dbReference type="PANTHER" id="PTHR43046:SF14">
    <property type="entry name" value="MUTT_NUDIX FAMILY PROTEIN"/>
    <property type="match status" value="1"/>
</dbReference>
<dbReference type="PROSITE" id="PS51462">
    <property type="entry name" value="NUDIX"/>
    <property type="match status" value="1"/>
</dbReference>
<reference evidence="4 5" key="1">
    <citation type="submission" date="2019-10" db="EMBL/GenBank/DDBJ databases">
        <title>Evaluation of single-gene subtyping targets for Pseudomonas.</title>
        <authorList>
            <person name="Reichler S.J."/>
            <person name="Orsi R.H."/>
            <person name="Wiedmann M."/>
            <person name="Martin N.H."/>
            <person name="Murphy S.I."/>
        </authorList>
    </citation>
    <scope>NUCLEOTIDE SEQUENCE [LARGE SCALE GENOMIC DNA]</scope>
    <source>
        <strain evidence="4 5">FSL R10-3254</strain>
    </source>
</reference>
<proteinExistence type="predicted"/>
<evidence type="ECO:0000313" key="5">
    <source>
        <dbReference type="Proteomes" id="UP000489190"/>
    </source>
</evidence>
<organism evidence="4 5">
    <name type="scientific">Pseudomonas helleri</name>
    <dbReference type="NCBI Taxonomy" id="1608996"/>
    <lineage>
        <taxon>Bacteria</taxon>
        <taxon>Pseudomonadati</taxon>
        <taxon>Pseudomonadota</taxon>
        <taxon>Gammaproteobacteria</taxon>
        <taxon>Pseudomonadales</taxon>
        <taxon>Pseudomonadaceae</taxon>
        <taxon>Pseudomonas</taxon>
    </lineage>
</organism>
<dbReference type="PANTHER" id="PTHR43046">
    <property type="entry name" value="GDP-MANNOSE MANNOSYL HYDROLASE"/>
    <property type="match status" value="1"/>
</dbReference>
<accession>A0A7X1XB10</accession>
<dbReference type="Pfam" id="PF00293">
    <property type="entry name" value="NUDIX"/>
    <property type="match status" value="1"/>
</dbReference>
<comment type="cofactor">
    <cofactor evidence="1">
        <name>Mg(2+)</name>
        <dbReference type="ChEBI" id="CHEBI:18420"/>
    </cofactor>
</comment>
<protein>
    <submittedName>
        <fullName evidence="4">NUDIX domain-containing protein</fullName>
    </submittedName>
</protein>
<evidence type="ECO:0000259" key="3">
    <source>
        <dbReference type="PROSITE" id="PS51462"/>
    </source>
</evidence>
<evidence type="ECO:0000313" key="4">
    <source>
        <dbReference type="EMBL" id="MQT88048.1"/>
    </source>
</evidence>
<name>A0A7X1XB10_9PSED</name>